<dbReference type="EMBL" id="AVOT02030776">
    <property type="protein sequence ID" value="MBW0524087.1"/>
    <property type="molecule type" value="Genomic_DNA"/>
</dbReference>
<accession>A0A9Q3EUK4</accession>
<reference evidence="1" key="1">
    <citation type="submission" date="2021-03" db="EMBL/GenBank/DDBJ databases">
        <title>Draft genome sequence of rust myrtle Austropuccinia psidii MF-1, a brazilian biotype.</title>
        <authorList>
            <person name="Quecine M.C."/>
            <person name="Pachon D.M.R."/>
            <person name="Bonatelli M.L."/>
            <person name="Correr F.H."/>
            <person name="Franceschini L.M."/>
            <person name="Leite T.F."/>
            <person name="Margarido G.R.A."/>
            <person name="Almeida C.A."/>
            <person name="Ferrarezi J.A."/>
            <person name="Labate C.A."/>
        </authorList>
    </citation>
    <scope>NUCLEOTIDE SEQUENCE</scope>
    <source>
        <strain evidence="1">MF-1</strain>
    </source>
</reference>
<proteinExistence type="predicted"/>
<comment type="caution">
    <text evidence="1">The sequence shown here is derived from an EMBL/GenBank/DDBJ whole genome shotgun (WGS) entry which is preliminary data.</text>
</comment>
<gene>
    <name evidence="1" type="ORF">O181_063802</name>
</gene>
<evidence type="ECO:0000313" key="1">
    <source>
        <dbReference type="EMBL" id="MBW0524087.1"/>
    </source>
</evidence>
<organism evidence="1 2">
    <name type="scientific">Austropuccinia psidii MF-1</name>
    <dbReference type="NCBI Taxonomy" id="1389203"/>
    <lineage>
        <taxon>Eukaryota</taxon>
        <taxon>Fungi</taxon>
        <taxon>Dikarya</taxon>
        <taxon>Basidiomycota</taxon>
        <taxon>Pucciniomycotina</taxon>
        <taxon>Pucciniomycetes</taxon>
        <taxon>Pucciniales</taxon>
        <taxon>Sphaerophragmiaceae</taxon>
        <taxon>Austropuccinia</taxon>
    </lineage>
</organism>
<dbReference type="AlphaFoldDB" id="A0A9Q3EUK4"/>
<sequence>MDSVFNMARTLMEVTAKEKVRMNKIGKIDAKLTRINLDINYLKKNDKNSSEMNKSILAKPQILTNTCHRIESKYHVQDDEMEDFSTRNINDSLRFLKDYVLAVAENTSQFDTHLARSESERKKLKE</sequence>
<name>A0A9Q3EUK4_9BASI</name>
<keyword evidence="2" id="KW-1185">Reference proteome</keyword>
<dbReference type="Proteomes" id="UP000765509">
    <property type="component" value="Unassembled WGS sequence"/>
</dbReference>
<protein>
    <submittedName>
        <fullName evidence="1">Uncharacterized protein</fullName>
    </submittedName>
</protein>
<evidence type="ECO:0000313" key="2">
    <source>
        <dbReference type="Proteomes" id="UP000765509"/>
    </source>
</evidence>